<evidence type="ECO:0000256" key="8">
    <source>
        <dbReference type="ARBA" id="ARBA00012016"/>
    </source>
</evidence>
<comment type="pathway">
    <text evidence="5">Cofactor biosynthesis; adenosylcobalamin biosynthesis; adenosylcobalamin from cob(II)yrinate a,c-diamide: step 6/7.</text>
</comment>
<keyword evidence="11" id="KW-0808">Transferase</keyword>
<gene>
    <name evidence="19" type="ORF">UFOPK2656_02510</name>
    <name evidence="20" type="ORF">UFOPK3099_00413</name>
    <name evidence="21" type="ORF">UFOPK3651_02261</name>
    <name evidence="22" type="ORF">UFOPK3931_01018</name>
    <name evidence="18" type="ORF">UFOPK4189_02391</name>
</gene>
<evidence type="ECO:0000256" key="3">
    <source>
        <dbReference type="ARBA" id="ARBA00001522"/>
    </source>
</evidence>
<dbReference type="EMBL" id="CAFAAV010000019">
    <property type="protein sequence ID" value="CAB4805921.1"/>
    <property type="molecule type" value="Genomic_DNA"/>
</dbReference>
<dbReference type="InterPro" id="IPR003203">
    <property type="entry name" value="CobU/CobP"/>
</dbReference>
<dbReference type="GO" id="GO:0005525">
    <property type="term" value="F:GTP binding"/>
    <property type="evidence" value="ECO:0007669"/>
    <property type="project" value="UniProtKB-KW"/>
</dbReference>
<dbReference type="EMBL" id="CAFBMT010000013">
    <property type="protein sequence ID" value="CAB4942160.1"/>
    <property type="molecule type" value="Genomic_DNA"/>
</dbReference>
<dbReference type="PANTHER" id="PTHR34848:SF1">
    <property type="entry name" value="BIFUNCTIONAL ADENOSYLCOBALAMIN BIOSYNTHESIS PROTEIN COBU"/>
    <property type="match status" value="1"/>
</dbReference>
<organism evidence="21">
    <name type="scientific">freshwater metagenome</name>
    <dbReference type="NCBI Taxonomy" id="449393"/>
    <lineage>
        <taxon>unclassified sequences</taxon>
        <taxon>metagenomes</taxon>
        <taxon>ecological metagenomes</taxon>
    </lineage>
</organism>
<dbReference type="EMBL" id="CAEZYF010000018">
    <property type="protein sequence ID" value="CAB4735530.1"/>
    <property type="molecule type" value="Genomic_DNA"/>
</dbReference>
<dbReference type="SUPFAM" id="SSF52540">
    <property type="entry name" value="P-loop containing nucleoside triphosphate hydrolases"/>
    <property type="match status" value="1"/>
</dbReference>
<evidence type="ECO:0000256" key="7">
    <source>
        <dbReference type="ARBA" id="ARBA00007490"/>
    </source>
</evidence>
<keyword evidence="10" id="KW-0169">Cobalamin biosynthesis</keyword>
<accession>A0A6J7JFT2</accession>
<evidence type="ECO:0000256" key="2">
    <source>
        <dbReference type="ARBA" id="ARBA00000711"/>
    </source>
</evidence>
<keyword evidence="14" id="KW-0067">ATP-binding</keyword>
<evidence type="ECO:0000313" key="20">
    <source>
        <dbReference type="EMBL" id="CAB4805921.1"/>
    </source>
</evidence>
<dbReference type="EMBL" id="CAESGF010000016">
    <property type="protein sequence ID" value="CAB4364633.1"/>
    <property type="molecule type" value="Genomic_DNA"/>
</dbReference>
<evidence type="ECO:0000256" key="12">
    <source>
        <dbReference type="ARBA" id="ARBA00022741"/>
    </source>
</evidence>
<protein>
    <recommendedName>
        <fullName evidence="16">Adenosylcobinamide kinase</fullName>
        <ecNumber evidence="8">2.7.1.156</ecNumber>
        <ecNumber evidence="9">2.7.7.62</ecNumber>
    </recommendedName>
    <alternativeName>
        <fullName evidence="17">Adenosylcobinamide-phosphate guanylyltransferase</fullName>
    </alternativeName>
</protein>
<keyword evidence="12" id="KW-0547">Nucleotide-binding</keyword>
<evidence type="ECO:0000256" key="16">
    <source>
        <dbReference type="ARBA" id="ARBA00029570"/>
    </source>
</evidence>
<comment type="catalytic activity">
    <reaction evidence="1">
        <text>adenosylcob(III)inamide + ATP = adenosylcob(III)inamide phosphate + ADP + H(+)</text>
        <dbReference type="Rhea" id="RHEA:15769"/>
        <dbReference type="ChEBI" id="CHEBI:2480"/>
        <dbReference type="ChEBI" id="CHEBI:15378"/>
        <dbReference type="ChEBI" id="CHEBI:30616"/>
        <dbReference type="ChEBI" id="CHEBI:58502"/>
        <dbReference type="ChEBI" id="CHEBI:456216"/>
        <dbReference type="EC" id="2.7.1.156"/>
    </reaction>
</comment>
<evidence type="ECO:0000256" key="1">
    <source>
        <dbReference type="ARBA" id="ARBA00000312"/>
    </source>
</evidence>
<evidence type="ECO:0000313" key="18">
    <source>
        <dbReference type="EMBL" id="CAB4364633.1"/>
    </source>
</evidence>
<dbReference type="EC" id="2.7.7.62" evidence="9"/>
<evidence type="ECO:0000256" key="17">
    <source>
        <dbReference type="ARBA" id="ARBA00030571"/>
    </source>
</evidence>
<evidence type="ECO:0000256" key="15">
    <source>
        <dbReference type="ARBA" id="ARBA00023134"/>
    </source>
</evidence>
<evidence type="ECO:0000256" key="13">
    <source>
        <dbReference type="ARBA" id="ARBA00022777"/>
    </source>
</evidence>
<evidence type="ECO:0000256" key="9">
    <source>
        <dbReference type="ARBA" id="ARBA00012523"/>
    </source>
</evidence>
<name>A0A6J7JFT2_9ZZZZ</name>
<dbReference type="Gene3D" id="3.40.50.300">
    <property type="entry name" value="P-loop containing nucleotide triphosphate hydrolases"/>
    <property type="match status" value="1"/>
</dbReference>
<dbReference type="Pfam" id="PF02283">
    <property type="entry name" value="CobU"/>
    <property type="match status" value="1"/>
</dbReference>
<dbReference type="EC" id="2.7.1.156" evidence="8"/>
<evidence type="ECO:0000256" key="5">
    <source>
        <dbReference type="ARBA" id="ARBA00004692"/>
    </source>
</evidence>
<reference evidence="21" key="1">
    <citation type="submission" date="2020-05" db="EMBL/GenBank/DDBJ databases">
        <authorList>
            <person name="Chiriac C."/>
            <person name="Salcher M."/>
            <person name="Ghai R."/>
            <person name="Kavagutti S V."/>
        </authorList>
    </citation>
    <scope>NUCLEOTIDE SEQUENCE</scope>
</reference>
<evidence type="ECO:0000256" key="10">
    <source>
        <dbReference type="ARBA" id="ARBA00022573"/>
    </source>
</evidence>
<comment type="catalytic activity">
    <reaction evidence="2">
        <text>adenosylcob(III)inamide phosphate + GTP + H(+) = adenosylcob(III)inamide-GDP + diphosphate</text>
        <dbReference type="Rhea" id="RHEA:22712"/>
        <dbReference type="ChEBI" id="CHEBI:15378"/>
        <dbReference type="ChEBI" id="CHEBI:33019"/>
        <dbReference type="ChEBI" id="CHEBI:37565"/>
        <dbReference type="ChEBI" id="CHEBI:58502"/>
        <dbReference type="ChEBI" id="CHEBI:60487"/>
        <dbReference type="EC" id="2.7.7.62"/>
    </reaction>
</comment>
<comment type="pathway">
    <text evidence="6">Cofactor biosynthesis; adenosylcobalamin biosynthesis; adenosylcobalamin from cob(II)yrinate a,c-diamide: step 5/7.</text>
</comment>
<dbReference type="GO" id="GO:0009236">
    <property type="term" value="P:cobalamin biosynthetic process"/>
    <property type="evidence" value="ECO:0007669"/>
    <property type="project" value="UniProtKB-KW"/>
</dbReference>
<dbReference type="GO" id="GO:0008820">
    <property type="term" value="F:cobinamide phosphate guanylyltransferase activity"/>
    <property type="evidence" value="ECO:0007669"/>
    <property type="project" value="UniProtKB-EC"/>
</dbReference>
<evidence type="ECO:0000256" key="6">
    <source>
        <dbReference type="ARBA" id="ARBA00005159"/>
    </source>
</evidence>
<dbReference type="GO" id="GO:0043752">
    <property type="term" value="F:adenosylcobinamide kinase activity"/>
    <property type="evidence" value="ECO:0007669"/>
    <property type="project" value="UniProtKB-EC"/>
</dbReference>
<evidence type="ECO:0000256" key="11">
    <source>
        <dbReference type="ARBA" id="ARBA00022679"/>
    </source>
</evidence>
<keyword evidence="13" id="KW-0418">Kinase</keyword>
<comment type="function">
    <text evidence="4">Catalyzes ATP-dependent phosphorylation of adenosylcobinamide and addition of GMP to adenosylcobinamide phosphate.</text>
</comment>
<dbReference type="EMBL" id="CAFBOL010000019">
    <property type="protein sequence ID" value="CAB4984324.1"/>
    <property type="molecule type" value="Genomic_DNA"/>
</dbReference>
<dbReference type="AlphaFoldDB" id="A0A6J7JFT2"/>
<dbReference type="InterPro" id="IPR027417">
    <property type="entry name" value="P-loop_NTPase"/>
</dbReference>
<evidence type="ECO:0000313" key="19">
    <source>
        <dbReference type="EMBL" id="CAB4735530.1"/>
    </source>
</evidence>
<comment type="catalytic activity">
    <reaction evidence="3">
        <text>adenosylcob(III)inamide + GTP = adenosylcob(III)inamide phosphate + GDP + H(+)</text>
        <dbReference type="Rhea" id="RHEA:15765"/>
        <dbReference type="ChEBI" id="CHEBI:2480"/>
        <dbReference type="ChEBI" id="CHEBI:15378"/>
        <dbReference type="ChEBI" id="CHEBI:37565"/>
        <dbReference type="ChEBI" id="CHEBI:58189"/>
        <dbReference type="ChEBI" id="CHEBI:58502"/>
        <dbReference type="EC" id="2.7.1.156"/>
    </reaction>
</comment>
<evidence type="ECO:0000256" key="4">
    <source>
        <dbReference type="ARBA" id="ARBA00003889"/>
    </source>
</evidence>
<dbReference type="PIRSF" id="PIRSF006135">
    <property type="entry name" value="CobU"/>
    <property type="match status" value="1"/>
</dbReference>
<comment type="similarity">
    <text evidence="7">Belongs to the CobU/CobP family.</text>
</comment>
<evidence type="ECO:0000313" key="22">
    <source>
        <dbReference type="EMBL" id="CAB4984324.1"/>
    </source>
</evidence>
<evidence type="ECO:0000313" key="21">
    <source>
        <dbReference type="EMBL" id="CAB4942160.1"/>
    </source>
</evidence>
<evidence type="ECO:0000256" key="14">
    <source>
        <dbReference type="ARBA" id="ARBA00022840"/>
    </source>
</evidence>
<sequence>MLTFLVGGARSGKSTLAVQMGEHHGGAVTFVATAEGFDDDLRERITRHRDERPEHWLTVEAPLDLGAAIAAVPFDHLLIVDCLTLWLANLLVHEPEDALRSVRVEQFVSALRARAGHTEVPTVIVSNEVGLGIHPDTSLGRSYRDELGRLNQTVAGIADRTLLMVAGRALRLENPWDLLR</sequence>
<dbReference type="PANTHER" id="PTHR34848">
    <property type="match status" value="1"/>
</dbReference>
<dbReference type="GO" id="GO:0005524">
    <property type="term" value="F:ATP binding"/>
    <property type="evidence" value="ECO:0007669"/>
    <property type="project" value="UniProtKB-KW"/>
</dbReference>
<proteinExistence type="inferred from homology"/>
<dbReference type="CDD" id="cd00544">
    <property type="entry name" value="CobU"/>
    <property type="match status" value="1"/>
</dbReference>
<keyword evidence="15" id="KW-0342">GTP-binding</keyword>
<dbReference type="NCBIfam" id="NF004469">
    <property type="entry name" value="PRK05800.1"/>
    <property type="match status" value="1"/>
</dbReference>